<protein>
    <submittedName>
        <fullName evidence="1">Uncharacterized protein</fullName>
    </submittedName>
</protein>
<reference evidence="1 2" key="1">
    <citation type="journal article" date="2022" name="DNA Res.">
        <title>Chromosomal-level genome assembly of the orchid tree Bauhinia variegata (Leguminosae; Cercidoideae) supports the allotetraploid origin hypothesis of Bauhinia.</title>
        <authorList>
            <person name="Zhong Y."/>
            <person name="Chen Y."/>
            <person name="Zheng D."/>
            <person name="Pang J."/>
            <person name="Liu Y."/>
            <person name="Luo S."/>
            <person name="Meng S."/>
            <person name="Qian L."/>
            <person name="Wei D."/>
            <person name="Dai S."/>
            <person name="Zhou R."/>
        </authorList>
    </citation>
    <scope>NUCLEOTIDE SEQUENCE [LARGE SCALE GENOMIC DNA]</scope>
    <source>
        <strain evidence="1">BV-YZ2020</strain>
    </source>
</reference>
<evidence type="ECO:0000313" key="2">
    <source>
        <dbReference type="Proteomes" id="UP000828941"/>
    </source>
</evidence>
<gene>
    <name evidence="1" type="ORF">L6164_034728</name>
</gene>
<dbReference type="Proteomes" id="UP000828941">
    <property type="component" value="Chromosome 13"/>
</dbReference>
<keyword evidence="2" id="KW-1185">Reference proteome</keyword>
<accession>A0ACB9KVI7</accession>
<name>A0ACB9KVI7_BAUVA</name>
<dbReference type="EMBL" id="CM039438">
    <property type="protein sequence ID" value="KAI4301450.1"/>
    <property type="molecule type" value="Genomic_DNA"/>
</dbReference>
<comment type="caution">
    <text evidence="1">The sequence shown here is derived from an EMBL/GenBank/DDBJ whole genome shotgun (WGS) entry which is preliminary data.</text>
</comment>
<proteinExistence type="predicted"/>
<evidence type="ECO:0000313" key="1">
    <source>
        <dbReference type="EMBL" id="KAI4301450.1"/>
    </source>
</evidence>
<sequence length="321" mass="34771">MKMATRLRNMFFPLLFALAQISWAIAISHGLREEQPPSAIFKYHGGALLTGPRSIKTYLIWYGGFSRENRASITGFFASFNPSKAQEPQPTVAAWWSRIQSYKDKSGNSVPSTVRLVKQVGDMYSLGKSLKRSQIASIINNKIANKILPLDSNAIYLVLTSKDVTVERFCMGSCGFHDSMLVAKKTRLVYGHVGDPSAQCPGLCAWPYAVPAYGPQFPGQPLVPPNGVDVDGMLINIATILLGAVTNPYKTGYFQGNALAPLEAATACSGIFGAGAYPGYPGQLLVDKTSKASFNVYGTNATKFLLPAIWDPKTSNCKVIT</sequence>
<organism evidence="1 2">
    <name type="scientific">Bauhinia variegata</name>
    <name type="common">Purple orchid tree</name>
    <name type="synonym">Phanera variegata</name>
    <dbReference type="NCBI Taxonomy" id="167791"/>
    <lineage>
        <taxon>Eukaryota</taxon>
        <taxon>Viridiplantae</taxon>
        <taxon>Streptophyta</taxon>
        <taxon>Embryophyta</taxon>
        <taxon>Tracheophyta</taxon>
        <taxon>Spermatophyta</taxon>
        <taxon>Magnoliopsida</taxon>
        <taxon>eudicotyledons</taxon>
        <taxon>Gunneridae</taxon>
        <taxon>Pentapetalae</taxon>
        <taxon>rosids</taxon>
        <taxon>fabids</taxon>
        <taxon>Fabales</taxon>
        <taxon>Fabaceae</taxon>
        <taxon>Cercidoideae</taxon>
        <taxon>Cercideae</taxon>
        <taxon>Bauhiniinae</taxon>
        <taxon>Bauhinia</taxon>
    </lineage>
</organism>